<reference evidence="1 2" key="2">
    <citation type="submission" date="2010-03" db="EMBL/GenBank/DDBJ databases">
        <authorList>
            <person name="Pajon A."/>
        </authorList>
    </citation>
    <scope>NUCLEOTIDE SEQUENCE [LARGE SCALE GENOMIC DNA]</scope>
    <source>
        <strain evidence="1 2">A2-162</strain>
    </source>
</reference>
<keyword evidence="2" id="KW-1185">Reference proteome</keyword>
<proteinExistence type="predicted"/>
<accession>D4LWZ8</accession>
<dbReference type="PATRIC" id="fig|657314.3.peg.339"/>
<dbReference type="KEGG" id="rob:CK5_05860"/>
<organism evidence="1 2">
    <name type="scientific">Blautia obeum A2-162</name>
    <dbReference type="NCBI Taxonomy" id="657314"/>
    <lineage>
        <taxon>Bacteria</taxon>
        <taxon>Bacillati</taxon>
        <taxon>Bacillota</taxon>
        <taxon>Clostridia</taxon>
        <taxon>Lachnospirales</taxon>
        <taxon>Lachnospiraceae</taxon>
        <taxon>Blautia</taxon>
    </lineage>
</organism>
<protein>
    <submittedName>
        <fullName evidence="1">Uncharacterized protein</fullName>
    </submittedName>
</protein>
<gene>
    <name evidence="1" type="ORF">CK5_05860</name>
</gene>
<dbReference type="Proteomes" id="UP000008955">
    <property type="component" value="Chromosome"/>
</dbReference>
<sequence length="66" mass="7587">MKTIIKYELVINEALRSALNYDTPDEQINEFIRFLVNISVPTGYIFLRIAIKDMLPIILMNGVLMG</sequence>
<name>D4LWZ8_9FIRM</name>
<dbReference type="EMBL" id="FP929054">
    <property type="protein sequence ID" value="CBL22151.1"/>
    <property type="molecule type" value="Genomic_DNA"/>
</dbReference>
<evidence type="ECO:0000313" key="1">
    <source>
        <dbReference type="EMBL" id="CBL22151.1"/>
    </source>
</evidence>
<dbReference type="HOGENOM" id="CLU_2822517_0_0_9"/>
<reference evidence="1 2" key="1">
    <citation type="submission" date="2010-03" db="EMBL/GenBank/DDBJ databases">
        <title>The genome sequence of Ruminococcus obeum A2-162.</title>
        <authorList>
            <consortium name="metaHIT consortium -- http://www.metahit.eu/"/>
            <person name="Pajon A."/>
            <person name="Turner K."/>
            <person name="Parkhill J."/>
            <person name="Duncan S."/>
            <person name="Flint H."/>
        </authorList>
    </citation>
    <scope>NUCLEOTIDE SEQUENCE [LARGE SCALE GENOMIC DNA]</scope>
    <source>
        <strain evidence="1 2">A2-162</strain>
    </source>
</reference>
<dbReference type="AlphaFoldDB" id="D4LWZ8"/>
<dbReference type="RefSeq" id="WP_015541046.1">
    <property type="nucleotide sequence ID" value="NC_021022.1"/>
</dbReference>
<evidence type="ECO:0000313" key="2">
    <source>
        <dbReference type="Proteomes" id="UP000008955"/>
    </source>
</evidence>